<keyword evidence="1" id="KW-0596">Phosphopantetheine</keyword>
<protein>
    <submittedName>
        <fullName evidence="4">Actinorhodin polyketide synthase acyl carrier protein</fullName>
    </submittedName>
</protein>
<dbReference type="PROSITE" id="PS00012">
    <property type="entry name" value="PHOSPHOPANTETHEINE"/>
    <property type="match status" value="1"/>
</dbReference>
<dbReference type="RefSeq" id="WP_189192250.1">
    <property type="nucleotide sequence ID" value="NZ_BMMM01000030.1"/>
</dbReference>
<dbReference type="Proteomes" id="UP000600365">
    <property type="component" value="Unassembled WGS sequence"/>
</dbReference>
<dbReference type="Gene3D" id="1.10.1200.10">
    <property type="entry name" value="ACP-like"/>
    <property type="match status" value="1"/>
</dbReference>
<feature type="domain" description="Carrier" evidence="3">
    <location>
        <begin position="5"/>
        <end position="83"/>
    </location>
</feature>
<dbReference type="PROSITE" id="PS50075">
    <property type="entry name" value="CARRIER"/>
    <property type="match status" value="1"/>
</dbReference>
<organism evidence="4 5">
    <name type="scientific">Streptomyces albiflavescens</name>
    <dbReference type="NCBI Taxonomy" id="1623582"/>
    <lineage>
        <taxon>Bacteria</taxon>
        <taxon>Bacillati</taxon>
        <taxon>Actinomycetota</taxon>
        <taxon>Actinomycetes</taxon>
        <taxon>Kitasatosporales</taxon>
        <taxon>Streptomycetaceae</taxon>
        <taxon>Streptomyces</taxon>
    </lineage>
</organism>
<dbReference type="SUPFAM" id="SSF47336">
    <property type="entry name" value="ACP-like"/>
    <property type="match status" value="1"/>
</dbReference>
<keyword evidence="2" id="KW-0597">Phosphoprotein</keyword>
<dbReference type="InterPro" id="IPR006162">
    <property type="entry name" value="Ppantetheine_attach_site"/>
</dbReference>
<evidence type="ECO:0000313" key="4">
    <source>
        <dbReference type="EMBL" id="GGN94110.1"/>
    </source>
</evidence>
<comment type="caution">
    <text evidence="4">The sequence shown here is derived from an EMBL/GenBank/DDBJ whole genome shotgun (WGS) entry which is preliminary data.</text>
</comment>
<dbReference type="AlphaFoldDB" id="A0A918DAL3"/>
<evidence type="ECO:0000259" key="3">
    <source>
        <dbReference type="PROSITE" id="PS50075"/>
    </source>
</evidence>
<evidence type="ECO:0000313" key="5">
    <source>
        <dbReference type="Proteomes" id="UP000600365"/>
    </source>
</evidence>
<dbReference type="InterPro" id="IPR036736">
    <property type="entry name" value="ACP-like_sf"/>
</dbReference>
<evidence type="ECO:0000256" key="1">
    <source>
        <dbReference type="ARBA" id="ARBA00022450"/>
    </source>
</evidence>
<keyword evidence="5" id="KW-1185">Reference proteome</keyword>
<dbReference type="EMBL" id="BMMM01000030">
    <property type="protein sequence ID" value="GGN94110.1"/>
    <property type="molecule type" value="Genomic_DNA"/>
</dbReference>
<dbReference type="Pfam" id="PF00550">
    <property type="entry name" value="PP-binding"/>
    <property type="match status" value="1"/>
</dbReference>
<reference evidence="4 5" key="1">
    <citation type="journal article" date="2014" name="Int. J. Syst. Evol. Microbiol.">
        <title>Complete genome sequence of Corynebacterium casei LMG S-19264T (=DSM 44701T), isolated from a smear-ripened cheese.</title>
        <authorList>
            <consortium name="US DOE Joint Genome Institute (JGI-PGF)"/>
            <person name="Walter F."/>
            <person name="Albersmeier A."/>
            <person name="Kalinowski J."/>
            <person name="Ruckert C."/>
        </authorList>
    </citation>
    <scope>NUCLEOTIDE SEQUENCE [LARGE SCALE GENOMIC DNA]</scope>
    <source>
        <strain evidence="4 5">CGMCC 4.7111</strain>
    </source>
</reference>
<name>A0A918DAL3_9ACTN</name>
<accession>A0A918DAL3</accession>
<evidence type="ECO:0000256" key="2">
    <source>
        <dbReference type="ARBA" id="ARBA00022553"/>
    </source>
</evidence>
<sequence>MATHELTLAGLTRILRESAGEDEGVDLDGDILDLSFTELGYDSLALLEAAGRVERETGIKLSDDVVGEAETPRLFLALVNELVTVGT</sequence>
<proteinExistence type="predicted"/>
<dbReference type="InterPro" id="IPR009081">
    <property type="entry name" value="PP-bd_ACP"/>
</dbReference>
<gene>
    <name evidence="4" type="ORF">GCM10011579_093280</name>
</gene>